<keyword evidence="4" id="KW-1185">Reference proteome</keyword>
<dbReference type="Proteomes" id="UP000620124">
    <property type="component" value="Unassembled WGS sequence"/>
</dbReference>
<dbReference type="AlphaFoldDB" id="A0A8H6X4V0"/>
<gene>
    <name evidence="3" type="ORF">MVEN_02279700</name>
</gene>
<feature type="transmembrane region" description="Helical" evidence="2">
    <location>
        <begin position="16"/>
        <end position="39"/>
    </location>
</feature>
<keyword evidence="2" id="KW-1133">Transmembrane helix</keyword>
<reference evidence="3" key="1">
    <citation type="submission" date="2020-05" db="EMBL/GenBank/DDBJ databases">
        <title>Mycena genomes resolve the evolution of fungal bioluminescence.</title>
        <authorList>
            <person name="Tsai I.J."/>
        </authorList>
    </citation>
    <scope>NUCLEOTIDE SEQUENCE</scope>
    <source>
        <strain evidence="3">CCC161011</strain>
    </source>
</reference>
<accession>A0A8H6X4V0</accession>
<sequence>MPHIPSSPPSAPSLSYPALVGLAACSSAVVCILAVYLFTQYVRNIRDKRCRISDSEKSVEVSESCHVIDISRKTVAATALAAARANLPITLQVGVPSKAPPVCVSMVLANLAPRCHLKQPNEYEAPAPFTTTRRRNLPGPSPLRTVVSAQDIQRDAAAAALVAARIDLPITLKVGVPFIAPTVDVPRVLANLAPRCHLRQLNEYEVPARFGTHRMRTRPGPSPLSTITNAVSFPPPGSRGSVLAPSRLANTSRSPAKSSAPKPSRPPPRRFNGAKENGRLFQFPLPTRVII</sequence>
<comment type="caution">
    <text evidence="3">The sequence shown here is derived from an EMBL/GenBank/DDBJ whole genome shotgun (WGS) entry which is preliminary data.</text>
</comment>
<evidence type="ECO:0000313" key="3">
    <source>
        <dbReference type="EMBL" id="KAF7334502.1"/>
    </source>
</evidence>
<protein>
    <submittedName>
        <fullName evidence="3">Uncharacterized protein</fullName>
    </submittedName>
</protein>
<feature type="region of interest" description="Disordered" evidence="1">
    <location>
        <begin position="212"/>
        <end position="278"/>
    </location>
</feature>
<feature type="compositionally biased region" description="Low complexity" evidence="1">
    <location>
        <begin position="252"/>
        <end position="262"/>
    </location>
</feature>
<dbReference type="EMBL" id="JACAZI010000026">
    <property type="protein sequence ID" value="KAF7334502.1"/>
    <property type="molecule type" value="Genomic_DNA"/>
</dbReference>
<proteinExistence type="predicted"/>
<keyword evidence="2" id="KW-0812">Transmembrane</keyword>
<dbReference type="OrthoDB" id="3112406at2759"/>
<keyword evidence="2" id="KW-0472">Membrane</keyword>
<evidence type="ECO:0000256" key="1">
    <source>
        <dbReference type="SAM" id="MobiDB-lite"/>
    </source>
</evidence>
<evidence type="ECO:0000256" key="2">
    <source>
        <dbReference type="SAM" id="Phobius"/>
    </source>
</evidence>
<evidence type="ECO:0000313" key="4">
    <source>
        <dbReference type="Proteomes" id="UP000620124"/>
    </source>
</evidence>
<name>A0A8H6X4V0_9AGAR</name>
<organism evidence="3 4">
    <name type="scientific">Mycena venus</name>
    <dbReference type="NCBI Taxonomy" id="2733690"/>
    <lineage>
        <taxon>Eukaryota</taxon>
        <taxon>Fungi</taxon>
        <taxon>Dikarya</taxon>
        <taxon>Basidiomycota</taxon>
        <taxon>Agaricomycotina</taxon>
        <taxon>Agaricomycetes</taxon>
        <taxon>Agaricomycetidae</taxon>
        <taxon>Agaricales</taxon>
        <taxon>Marasmiineae</taxon>
        <taxon>Mycenaceae</taxon>
        <taxon>Mycena</taxon>
    </lineage>
</organism>